<keyword evidence="3" id="KW-1185">Reference proteome</keyword>
<dbReference type="InterPro" id="IPR014922">
    <property type="entry name" value="YdhG-like"/>
</dbReference>
<protein>
    <submittedName>
        <fullName evidence="2">DUF1801 domain-containing protein</fullName>
    </submittedName>
</protein>
<gene>
    <name evidence="2" type="ORF">GCM10023330_03320</name>
</gene>
<dbReference type="SUPFAM" id="SSF159888">
    <property type="entry name" value="YdhG-like"/>
    <property type="match status" value="1"/>
</dbReference>
<dbReference type="Pfam" id="PF08818">
    <property type="entry name" value="DUF1801"/>
    <property type="match status" value="1"/>
</dbReference>
<evidence type="ECO:0000313" key="3">
    <source>
        <dbReference type="Proteomes" id="UP001501433"/>
    </source>
</evidence>
<dbReference type="Proteomes" id="UP001501433">
    <property type="component" value="Unassembled WGS sequence"/>
</dbReference>
<comment type="caution">
    <text evidence="2">The sequence shown here is derived from an EMBL/GenBank/DDBJ whole genome shotgun (WGS) entry which is preliminary data.</text>
</comment>
<accession>A0ABP9BZT6</accession>
<sequence>MQSNATSPQQYLDELPSERKAPIQKLRQQILENLPMGVEETMSYGMLGYVIPHTVYPEGYHCNPKDPLPFMNLASQKNFIAVYSMVLYSKKELLDWFTSEYGKRCKYKLDMGKSCIRFKRMDDIPFDLIGELTKKVSCDEWISIYETTIKKSNQ</sequence>
<feature type="domain" description="YdhG-like" evidence="1">
    <location>
        <begin position="19"/>
        <end position="135"/>
    </location>
</feature>
<name>A0ABP9BZT6_9FLAO</name>
<organism evidence="2 3">
    <name type="scientific">Litoribaculum gwangyangense</name>
    <dbReference type="NCBI Taxonomy" id="1130722"/>
    <lineage>
        <taxon>Bacteria</taxon>
        <taxon>Pseudomonadati</taxon>
        <taxon>Bacteroidota</taxon>
        <taxon>Flavobacteriia</taxon>
        <taxon>Flavobacteriales</taxon>
        <taxon>Flavobacteriaceae</taxon>
        <taxon>Litoribaculum</taxon>
    </lineage>
</organism>
<proteinExistence type="predicted"/>
<dbReference type="EMBL" id="BAABJW010000001">
    <property type="protein sequence ID" value="GAA4800926.1"/>
    <property type="molecule type" value="Genomic_DNA"/>
</dbReference>
<reference evidence="3" key="1">
    <citation type="journal article" date="2019" name="Int. J. Syst. Evol. Microbiol.">
        <title>The Global Catalogue of Microorganisms (GCM) 10K type strain sequencing project: providing services to taxonomists for standard genome sequencing and annotation.</title>
        <authorList>
            <consortium name="The Broad Institute Genomics Platform"/>
            <consortium name="The Broad Institute Genome Sequencing Center for Infectious Disease"/>
            <person name="Wu L."/>
            <person name="Ma J."/>
        </authorList>
    </citation>
    <scope>NUCLEOTIDE SEQUENCE [LARGE SCALE GENOMIC DNA]</scope>
    <source>
        <strain evidence="3">JCM 18325</strain>
    </source>
</reference>
<evidence type="ECO:0000313" key="2">
    <source>
        <dbReference type="EMBL" id="GAA4800926.1"/>
    </source>
</evidence>
<dbReference type="Gene3D" id="3.90.1150.200">
    <property type="match status" value="1"/>
</dbReference>
<dbReference type="RefSeq" id="WP_345275198.1">
    <property type="nucleotide sequence ID" value="NZ_BAABJW010000001.1"/>
</dbReference>
<evidence type="ECO:0000259" key="1">
    <source>
        <dbReference type="Pfam" id="PF08818"/>
    </source>
</evidence>